<feature type="binding site" evidence="6">
    <location>
        <position position="93"/>
    </location>
    <ligand>
        <name>[4Fe-4S] cluster</name>
        <dbReference type="ChEBI" id="CHEBI:49883"/>
        <note>4Fe-4S-S-AdoMet</note>
    </ligand>
</feature>
<evidence type="ECO:0000256" key="5">
    <source>
        <dbReference type="ARBA" id="ARBA00023014"/>
    </source>
</evidence>
<dbReference type="AlphaFoldDB" id="A0A1Q6DUZ2"/>
<proteinExistence type="predicted"/>
<organism evidence="8 9">
    <name type="scientific">Methanohalarchaeum thermophilum</name>
    <dbReference type="NCBI Taxonomy" id="1903181"/>
    <lineage>
        <taxon>Archaea</taxon>
        <taxon>Methanobacteriati</taxon>
        <taxon>Methanobacteriota</taxon>
        <taxon>Methanonatronarchaeia</taxon>
        <taxon>Methanonatronarchaeales</taxon>
        <taxon>Methanonatronarchaeaceae</taxon>
        <taxon>Candidatus Methanohalarchaeum</taxon>
    </lineage>
</organism>
<dbReference type="STRING" id="1903181.BTN85_0659"/>
<keyword evidence="4 6" id="KW-0408">Iron</keyword>
<dbReference type="InterPro" id="IPR016431">
    <property type="entry name" value="Pyrv-formate_lyase-activ_prd"/>
</dbReference>
<feature type="domain" description="Radical SAM core" evidence="7">
    <location>
        <begin position="72"/>
        <end position="282"/>
    </location>
</feature>
<dbReference type="SFLD" id="SFLDG01101">
    <property type="entry name" value="Uncharacterised_Radical_SAM_Su"/>
    <property type="match status" value="1"/>
</dbReference>
<evidence type="ECO:0000256" key="6">
    <source>
        <dbReference type="PIRSR" id="PIRSR004869-50"/>
    </source>
</evidence>
<dbReference type="GO" id="GO:0016829">
    <property type="term" value="F:lyase activity"/>
    <property type="evidence" value="ECO:0007669"/>
    <property type="project" value="UniProtKB-KW"/>
</dbReference>
<dbReference type="CDD" id="cd01335">
    <property type="entry name" value="Radical_SAM"/>
    <property type="match status" value="1"/>
</dbReference>
<dbReference type="PANTHER" id="PTHR30352">
    <property type="entry name" value="PYRUVATE FORMATE-LYASE-ACTIVATING ENZYME"/>
    <property type="match status" value="1"/>
</dbReference>
<dbReference type="Proteomes" id="UP000185744">
    <property type="component" value="Unassembled WGS sequence"/>
</dbReference>
<accession>A0A1Q6DUZ2</accession>
<dbReference type="InterPro" id="IPR027596">
    <property type="entry name" value="AmmeMemoSam_rS"/>
</dbReference>
<keyword evidence="8" id="KW-0670">Pyruvate</keyword>
<dbReference type="PIRSF" id="PIRSF004869">
    <property type="entry name" value="PflX_prd"/>
    <property type="match status" value="1"/>
</dbReference>
<evidence type="ECO:0000259" key="7">
    <source>
        <dbReference type="PROSITE" id="PS51918"/>
    </source>
</evidence>
<evidence type="ECO:0000256" key="4">
    <source>
        <dbReference type="ARBA" id="ARBA00023004"/>
    </source>
</evidence>
<dbReference type="InParanoid" id="A0A1Q6DUZ2"/>
<keyword evidence="9" id="KW-1185">Reference proteome</keyword>
<dbReference type="EMBL" id="MSDW01000001">
    <property type="protein sequence ID" value="OKY78174.1"/>
    <property type="molecule type" value="Genomic_DNA"/>
</dbReference>
<name>A0A1Q6DUZ2_METT1</name>
<sequence>MNDAKKETAFYEKLEDNYVRCNICPRRCEIKEGGRGFCKVRENVGGTLFSLVYGRSVSTSVDSIEKKPLFHFAPGSRAYSICTVGCNLKCDFCQNYRISRGWKEIKGKKESPSEVIENAMSNKSDGIAYTYTEPTVFYEYARDIMLESKDLYNVFVSNGYMSDKVINELSKNLDAINIDIKGNEKFYSEHCGINDIEPIFNSAKRFKENGVWVEITNLIIPGENDTPEDFKRISRWIRDNLGQETPLHFSRFSPYLELREKPPTDISTLEKAMEISNKVGMDYVYCGNVPGHQSESTYCPNCDKELITRRGFSITNLDLNRDMSCPQCGKKISIAGEKWIPDRFF</sequence>
<evidence type="ECO:0000256" key="1">
    <source>
        <dbReference type="ARBA" id="ARBA00022485"/>
    </source>
</evidence>
<feature type="binding site" evidence="6">
    <location>
        <position position="86"/>
    </location>
    <ligand>
        <name>[4Fe-4S] cluster</name>
        <dbReference type="ChEBI" id="CHEBI:49883"/>
        <note>4Fe-4S-S-AdoMet</note>
    </ligand>
</feature>
<dbReference type="SUPFAM" id="SSF102114">
    <property type="entry name" value="Radical SAM enzymes"/>
    <property type="match status" value="1"/>
</dbReference>
<dbReference type="Gene3D" id="3.20.20.70">
    <property type="entry name" value="Aldolase class I"/>
    <property type="match status" value="1"/>
</dbReference>
<dbReference type="GO" id="GO:0051539">
    <property type="term" value="F:4 iron, 4 sulfur cluster binding"/>
    <property type="evidence" value="ECO:0007669"/>
    <property type="project" value="UniProtKB-KW"/>
</dbReference>
<dbReference type="SFLD" id="SFLDS00029">
    <property type="entry name" value="Radical_SAM"/>
    <property type="match status" value="1"/>
</dbReference>
<dbReference type="InterPro" id="IPR007197">
    <property type="entry name" value="rSAM"/>
</dbReference>
<evidence type="ECO:0000256" key="2">
    <source>
        <dbReference type="ARBA" id="ARBA00022691"/>
    </source>
</evidence>
<dbReference type="InterPro" id="IPR058240">
    <property type="entry name" value="rSAM_sf"/>
</dbReference>
<dbReference type="Pfam" id="PF04055">
    <property type="entry name" value="Radical_SAM"/>
    <property type="match status" value="1"/>
</dbReference>
<keyword evidence="1" id="KW-0004">4Fe-4S</keyword>
<evidence type="ECO:0000313" key="8">
    <source>
        <dbReference type="EMBL" id="OKY78174.1"/>
    </source>
</evidence>
<dbReference type="PANTHER" id="PTHR30352:SF5">
    <property type="entry name" value="PYRUVATE FORMATE-LYASE 1-ACTIVATING ENZYME"/>
    <property type="match status" value="1"/>
</dbReference>
<comment type="caution">
    <text evidence="8">The sequence shown here is derived from an EMBL/GenBank/DDBJ whole genome shotgun (WGS) entry which is preliminary data.</text>
</comment>
<evidence type="ECO:0000256" key="3">
    <source>
        <dbReference type="ARBA" id="ARBA00022723"/>
    </source>
</evidence>
<keyword evidence="2 6" id="KW-0949">S-adenosyl-L-methionine</keyword>
<dbReference type="NCBIfam" id="TIGR04337">
    <property type="entry name" value="AmmeMemoSam_rS"/>
    <property type="match status" value="1"/>
</dbReference>
<protein>
    <submittedName>
        <fullName evidence="8">Pyruvate-formate lyase-activating enzyme</fullName>
    </submittedName>
</protein>
<gene>
    <name evidence="8" type="ORF">BTN85_0659</name>
</gene>
<evidence type="ECO:0000313" key="9">
    <source>
        <dbReference type="Proteomes" id="UP000185744"/>
    </source>
</evidence>
<dbReference type="InterPro" id="IPR013785">
    <property type="entry name" value="Aldolase_TIM"/>
</dbReference>
<keyword evidence="5 6" id="KW-0411">Iron-sulfur</keyword>
<comment type="cofactor">
    <cofactor evidence="6">
        <name>[4Fe-4S] cluster</name>
        <dbReference type="ChEBI" id="CHEBI:49883"/>
    </cofactor>
    <text evidence="6">Binds 1 [4Fe-4S] cluster. The cluster is coordinated with 3 cysteines and an exchangeable S-adenosyl-L-methionine.</text>
</comment>
<reference evidence="8" key="1">
    <citation type="submission" date="2016-12" db="EMBL/GenBank/DDBJ databases">
        <title>Discovery of methanogenic haloarchaea.</title>
        <authorList>
            <person name="Sorokin D.Y."/>
            <person name="Makarova K.S."/>
            <person name="Abbas B."/>
            <person name="Ferrer M."/>
            <person name="Golyshin P.N."/>
        </authorList>
    </citation>
    <scope>NUCLEOTIDE SEQUENCE [LARGE SCALE GENOMIC DNA]</scope>
    <source>
        <strain evidence="8">HMET1</strain>
    </source>
</reference>
<feature type="binding site" evidence="6">
    <location>
        <position position="90"/>
    </location>
    <ligand>
        <name>[4Fe-4S] cluster</name>
        <dbReference type="ChEBI" id="CHEBI:49883"/>
        <note>4Fe-4S-S-AdoMet</note>
    </ligand>
</feature>
<keyword evidence="8" id="KW-0456">Lyase</keyword>
<dbReference type="GO" id="GO:0046872">
    <property type="term" value="F:metal ion binding"/>
    <property type="evidence" value="ECO:0007669"/>
    <property type="project" value="UniProtKB-KW"/>
</dbReference>
<dbReference type="PROSITE" id="PS51918">
    <property type="entry name" value="RADICAL_SAM"/>
    <property type="match status" value="1"/>
</dbReference>
<dbReference type="InterPro" id="IPR034457">
    <property type="entry name" value="Organic_radical-activating"/>
</dbReference>
<keyword evidence="3 6" id="KW-0479">Metal-binding</keyword>